<evidence type="ECO:0000313" key="2">
    <source>
        <dbReference type="EMBL" id="RYQ98599.1"/>
    </source>
</evidence>
<dbReference type="InterPro" id="IPR015655">
    <property type="entry name" value="PP2C"/>
</dbReference>
<comment type="caution">
    <text evidence="2">The sequence shown here is derived from an EMBL/GenBank/DDBJ whole genome shotgun (WGS) entry which is preliminary data.</text>
</comment>
<dbReference type="Gene3D" id="3.60.40.10">
    <property type="entry name" value="PPM-type phosphatase domain"/>
    <property type="match status" value="1"/>
</dbReference>
<dbReference type="InterPro" id="IPR036457">
    <property type="entry name" value="PPM-type-like_dom_sf"/>
</dbReference>
<dbReference type="GO" id="GO:0004722">
    <property type="term" value="F:protein serine/threonine phosphatase activity"/>
    <property type="evidence" value="ECO:0007669"/>
    <property type="project" value="InterPro"/>
</dbReference>
<accession>A0A444Y9J5</accession>
<dbReference type="PANTHER" id="PTHR47992">
    <property type="entry name" value="PROTEIN PHOSPHATASE"/>
    <property type="match status" value="1"/>
</dbReference>
<keyword evidence="3" id="KW-1185">Reference proteome</keyword>
<dbReference type="AlphaFoldDB" id="A0A444Y9J5"/>
<feature type="domain" description="PPM-type phosphatase" evidence="1">
    <location>
        <begin position="1"/>
        <end position="114"/>
    </location>
</feature>
<gene>
    <name evidence="2" type="ORF">Ahy_B07g086349</name>
</gene>
<evidence type="ECO:0000259" key="1">
    <source>
        <dbReference type="PROSITE" id="PS51746"/>
    </source>
</evidence>
<dbReference type="Pfam" id="PF00481">
    <property type="entry name" value="PP2C"/>
    <property type="match status" value="1"/>
</dbReference>
<protein>
    <recommendedName>
        <fullName evidence="1">PPM-type phosphatase domain-containing protein</fullName>
    </recommendedName>
</protein>
<dbReference type="EMBL" id="SDMP01000017">
    <property type="protein sequence ID" value="RYQ98599.1"/>
    <property type="molecule type" value="Genomic_DNA"/>
</dbReference>
<reference evidence="2 3" key="1">
    <citation type="submission" date="2019-01" db="EMBL/GenBank/DDBJ databases">
        <title>Sequencing of cultivated peanut Arachis hypogaea provides insights into genome evolution and oil improvement.</title>
        <authorList>
            <person name="Chen X."/>
        </authorList>
    </citation>
    <scope>NUCLEOTIDE SEQUENCE [LARGE SCALE GENOMIC DNA]</scope>
    <source>
        <strain evidence="3">cv. Fuhuasheng</strain>
        <tissue evidence="2">Leaves</tissue>
    </source>
</reference>
<name>A0A444Y9J5_ARAHY</name>
<dbReference type="CDD" id="cd00143">
    <property type="entry name" value="PP2Cc"/>
    <property type="match status" value="1"/>
</dbReference>
<organism evidence="2 3">
    <name type="scientific">Arachis hypogaea</name>
    <name type="common">Peanut</name>
    <dbReference type="NCBI Taxonomy" id="3818"/>
    <lineage>
        <taxon>Eukaryota</taxon>
        <taxon>Viridiplantae</taxon>
        <taxon>Streptophyta</taxon>
        <taxon>Embryophyta</taxon>
        <taxon>Tracheophyta</taxon>
        <taxon>Spermatophyta</taxon>
        <taxon>Magnoliopsida</taxon>
        <taxon>eudicotyledons</taxon>
        <taxon>Gunneridae</taxon>
        <taxon>Pentapetalae</taxon>
        <taxon>rosids</taxon>
        <taxon>fabids</taxon>
        <taxon>Fabales</taxon>
        <taxon>Fabaceae</taxon>
        <taxon>Papilionoideae</taxon>
        <taxon>50 kb inversion clade</taxon>
        <taxon>dalbergioids sensu lato</taxon>
        <taxon>Dalbergieae</taxon>
        <taxon>Pterocarpus clade</taxon>
        <taxon>Arachis</taxon>
    </lineage>
</organism>
<dbReference type="SUPFAM" id="SSF81606">
    <property type="entry name" value="PP2C-like"/>
    <property type="match status" value="1"/>
</dbReference>
<sequence>MSRSIDISCLIGDRYLKPCIIPEPEVKFVQWEKHDECLFLASNGLWDVVTNDEAREVARKRILLWHKKYGETASMTEQVEEAVDPAAHAATEYLSRLALQRGSKDNIFVIVIDLKA</sequence>
<dbReference type="STRING" id="3818.A0A444Y9J5"/>
<dbReference type="Proteomes" id="UP000289738">
    <property type="component" value="Chromosome B07"/>
</dbReference>
<dbReference type="InterPro" id="IPR001932">
    <property type="entry name" value="PPM-type_phosphatase-like_dom"/>
</dbReference>
<dbReference type="PROSITE" id="PS51746">
    <property type="entry name" value="PPM_2"/>
    <property type="match status" value="1"/>
</dbReference>
<evidence type="ECO:0000313" key="3">
    <source>
        <dbReference type="Proteomes" id="UP000289738"/>
    </source>
</evidence>
<proteinExistence type="predicted"/>